<sequence length="306" mass="34532">MVRHPWFKEKPIIIAWEGGEASLIGRERFTELVLRCKEDLPHARQSIVTNLLTAPDWMIDLTHEHFNGKIETTLAMDRKYTLDGSKDAFLDHFAKSFKKVTAAGLHCPINLEMNQETINLGADRLLDYLEHIGANTVEFDLSVDFQKFFQSPAYELSGYPILPLSVDYKRLSEFVIEFSKAIDAGRLGGKVTCSLLEQTKHRNSSSMFGVQRAFDFITLNPDGTVTTNPLFSDLVPAYLGKVGVDSVDHILFSGKRERLMRHELRRTMHCLTCEFYQFCGGGPSHVPVLDGSGDCSGLKTLWQHFG</sequence>
<dbReference type="InterPro" id="IPR013785">
    <property type="entry name" value="Aldolase_TIM"/>
</dbReference>
<dbReference type="InterPro" id="IPR023867">
    <property type="entry name" value="Sulphatase_maturase_rSAM"/>
</dbReference>
<dbReference type="InterPro" id="IPR058240">
    <property type="entry name" value="rSAM_sf"/>
</dbReference>
<dbReference type="Gene3D" id="3.20.20.70">
    <property type="entry name" value="Aldolase class I"/>
    <property type="match status" value="1"/>
</dbReference>
<reference evidence="1" key="1">
    <citation type="submission" date="2020-12" db="EMBL/GenBank/DDBJ databases">
        <title>Enhanced detection system for hospital associated transmission using whole genome sequencing surveillance.</title>
        <authorList>
            <person name="Harrison L.H."/>
            <person name="Van Tyne D."/>
            <person name="Marsh J.W."/>
            <person name="Griffith M.P."/>
            <person name="Snyder D.J."/>
            <person name="Cooper V.S."/>
            <person name="Mustapha M."/>
        </authorList>
    </citation>
    <scope>NUCLEOTIDE SEQUENCE</scope>
    <source>
        <strain evidence="1">PSB00042</strain>
    </source>
</reference>
<dbReference type="PANTHER" id="PTHR43273">
    <property type="entry name" value="ANAEROBIC SULFATASE-MATURATING ENZYME HOMOLOG ASLB-RELATED"/>
    <property type="match status" value="1"/>
</dbReference>
<accession>A0A8I1EC76</accession>
<dbReference type="AlphaFoldDB" id="A0A8I1EC76"/>
<protein>
    <recommendedName>
        <fullName evidence="3">Radical SAM protein</fullName>
    </recommendedName>
</protein>
<dbReference type="EMBL" id="JAEHTE010000002">
    <property type="protein sequence ID" value="MBI6882991.1"/>
    <property type="molecule type" value="Genomic_DNA"/>
</dbReference>
<dbReference type="SUPFAM" id="SSF102114">
    <property type="entry name" value="Radical SAM enzymes"/>
    <property type="match status" value="1"/>
</dbReference>
<evidence type="ECO:0000313" key="1">
    <source>
        <dbReference type="EMBL" id="MBI6882991.1"/>
    </source>
</evidence>
<dbReference type="Proteomes" id="UP000637061">
    <property type="component" value="Unassembled WGS sequence"/>
</dbReference>
<evidence type="ECO:0008006" key="3">
    <source>
        <dbReference type="Google" id="ProtNLM"/>
    </source>
</evidence>
<dbReference type="GO" id="GO:0016491">
    <property type="term" value="F:oxidoreductase activity"/>
    <property type="evidence" value="ECO:0007669"/>
    <property type="project" value="InterPro"/>
</dbReference>
<proteinExistence type="predicted"/>
<dbReference type="PANTHER" id="PTHR43273:SF3">
    <property type="entry name" value="ANAEROBIC SULFATASE-MATURATING ENZYME HOMOLOG ASLB-RELATED"/>
    <property type="match status" value="1"/>
</dbReference>
<gene>
    <name evidence="1" type="ORF">JEU22_03615</name>
</gene>
<comment type="caution">
    <text evidence="1">The sequence shown here is derived from an EMBL/GenBank/DDBJ whole genome shotgun (WGS) entry which is preliminary data.</text>
</comment>
<organism evidence="1 2">
    <name type="scientific">Pseudomonas putida</name>
    <name type="common">Arthrobacter siderocapsulatus</name>
    <dbReference type="NCBI Taxonomy" id="303"/>
    <lineage>
        <taxon>Bacteria</taxon>
        <taxon>Pseudomonadati</taxon>
        <taxon>Pseudomonadota</taxon>
        <taxon>Gammaproteobacteria</taxon>
        <taxon>Pseudomonadales</taxon>
        <taxon>Pseudomonadaceae</taxon>
        <taxon>Pseudomonas</taxon>
    </lineage>
</organism>
<evidence type="ECO:0000313" key="2">
    <source>
        <dbReference type="Proteomes" id="UP000637061"/>
    </source>
</evidence>
<name>A0A8I1EC76_PSEPU</name>